<organism evidence="3">
    <name type="scientific">Candidatus Kentrum sp. LPFa</name>
    <dbReference type="NCBI Taxonomy" id="2126335"/>
    <lineage>
        <taxon>Bacteria</taxon>
        <taxon>Pseudomonadati</taxon>
        <taxon>Pseudomonadota</taxon>
        <taxon>Gammaproteobacteria</taxon>
        <taxon>Candidatus Kentrum</taxon>
    </lineage>
</organism>
<evidence type="ECO:0000313" key="3">
    <source>
        <dbReference type="EMBL" id="VFK28072.1"/>
    </source>
</evidence>
<feature type="transmembrane region" description="Helical" evidence="1">
    <location>
        <begin position="12"/>
        <end position="32"/>
    </location>
</feature>
<sequence length="944" mass="101545">MKVTPRKSQSGAASILVLGIIVLVWVGIFLGHPGRGLPPQLRYAEQTALALAEAKQALIGWAVSHPNAPGSLPWPDRNADDNYDGDSDCASLWSGATFNPAFLLGRLPWRGRTNPCERVHGGLGVDIRDGAGERLWYGVSRNPIRRYQSPAGYPLINAELANSAPFPWFTVRDAGNNLISDRVAVVLLAPGVALDGQDRSGVAPNAKNYLDIHGQTGIDNADSDNCFDDNAGCGGVDGEEFVLAEASGAFNDRLVFITVDELVAKVERRVLNEADKVLDGYRKTMGVYPWMSPFAYPPAMVSGSVTGNGDTALNLVDANGDFIAAGVRPGQVIRNVTDGSKGIIATVSSRDRLFLTAEGLRQGDDNRFSINRMDDPDDNDRYEILVDTSGIATGGSLGSRLEDTARAVDFATLGIRLGDVVENVSDGTHGVVVSIPDSKSLSLRRLVSDGNMAFDPGDSYEIPRFNGVPGMREGALPLHGVGERFRTGFTVAWNISGGTFEITPSTNNSEYLRALREALGCSGLNDLATPGAGSSDCNPNLPSVTAPWSDGSCSWRAMDSIRCQGRADWRWRLAGTVTGNHASSATGFKDHDADFHGMGVDEGDIVLNITDDSRGVISSVADQELEVIRLDGGTRNDFRVGDQYRIRVATSILPEKSANCADISHGGHTITCGPLTLVDTDRNFRQLGVRAGDSIENRTKGWWGIIRESSASANTESVLRVVSMGGESANDFSHGDRYIIRTGFVDKRRHAFALAFHGNATAHENTGQRAVRTRIGAPLAAQNEIRIQDWDATGQRIVVDAAIRTGPAVATDTWFDVSGIRLDLVPDDFPDWFFDNDWRRFIYMAASPACLPGGNGDCALSGNCLTLKTVGLGETTVRADVEALLISAGTRTDGANCPQIRPAANPNRYFEGENASATDDATFERRHERRSDACFRDQVKVVAP</sequence>
<evidence type="ECO:0000256" key="1">
    <source>
        <dbReference type="SAM" id="Phobius"/>
    </source>
</evidence>
<dbReference type="EMBL" id="CAADFP010000057">
    <property type="protein sequence ID" value="VFK28072.1"/>
    <property type="molecule type" value="Genomic_DNA"/>
</dbReference>
<proteinExistence type="predicted"/>
<keyword evidence="1" id="KW-0812">Transmembrane</keyword>
<keyword evidence="1" id="KW-1133">Transmembrane helix</keyword>
<dbReference type="AlphaFoldDB" id="A0A450XFI8"/>
<gene>
    <name evidence="2" type="ORF">BECKLPF1236A_GA0070988_1006115</name>
    <name evidence="3" type="ORF">BECKLPF1236C_GA0070990_1005715</name>
</gene>
<dbReference type="EMBL" id="CAADFM010000061">
    <property type="protein sequence ID" value="VFK11911.1"/>
    <property type="molecule type" value="Genomic_DNA"/>
</dbReference>
<evidence type="ECO:0000313" key="2">
    <source>
        <dbReference type="EMBL" id="VFK11911.1"/>
    </source>
</evidence>
<protein>
    <submittedName>
        <fullName evidence="3">Uncharacterized protein</fullName>
    </submittedName>
</protein>
<keyword evidence="1" id="KW-0472">Membrane</keyword>
<name>A0A450XFI8_9GAMM</name>
<accession>A0A450XFI8</accession>
<reference evidence="3" key="1">
    <citation type="submission" date="2019-02" db="EMBL/GenBank/DDBJ databases">
        <authorList>
            <person name="Gruber-Vodicka R. H."/>
            <person name="Seah K. B. B."/>
        </authorList>
    </citation>
    <scope>NUCLEOTIDE SEQUENCE</scope>
    <source>
        <strain evidence="2">BECK_S312</strain>
        <strain evidence="3">BECK_S426</strain>
    </source>
</reference>